<protein>
    <recommendedName>
        <fullName evidence="4">DUF2147 domain-containing protein</fullName>
    </recommendedName>
</protein>
<accession>A0A8J8K8I9</accession>
<feature type="signal peptide" evidence="1">
    <location>
        <begin position="1"/>
        <end position="17"/>
    </location>
</feature>
<evidence type="ECO:0008006" key="4">
    <source>
        <dbReference type="Google" id="ProtNLM"/>
    </source>
</evidence>
<keyword evidence="1" id="KW-0732">Signal</keyword>
<proteinExistence type="predicted"/>
<evidence type="ECO:0000313" key="2">
    <source>
        <dbReference type="EMBL" id="NRS91997.1"/>
    </source>
</evidence>
<reference evidence="2" key="1">
    <citation type="submission" date="2020-05" db="EMBL/GenBank/DDBJ databases">
        <title>Genomic Encyclopedia of Type Strains, Phase IV (KMG-V): Genome sequencing to study the core and pangenomes of soil and plant-associated prokaryotes.</title>
        <authorList>
            <person name="Whitman W."/>
        </authorList>
    </citation>
    <scope>NUCLEOTIDE SEQUENCE</scope>
    <source>
        <strain evidence="2">16F</strain>
    </source>
</reference>
<evidence type="ECO:0000256" key="1">
    <source>
        <dbReference type="SAM" id="SignalP"/>
    </source>
</evidence>
<organism evidence="2 3">
    <name type="scientific">Frigoriflavimonas asaccharolytica</name>
    <dbReference type="NCBI Taxonomy" id="2735899"/>
    <lineage>
        <taxon>Bacteria</taxon>
        <taxon>Pseudomonadati</taxon>
        <taxon>Bacteroidota</taxon>
        <taxon>Flavobacteriia</taxon>
        <taxon>Flavobacteriales</taxon>
        <taxon>Weeksellaceae</taxon>
        <taxon>Frigoriflavimonas</taxon>
    </lineage>
</organism>
<name>A0A8J8K8I9_9FLAO</name>
<sequence>MKQITFIFLLISTFCFSQMPDISTVWLNNHQFYTGSISPSKTELKLKIELSSQDKKNDQEYYISGLSSVEKNISDFEGKIKITSYKNSKKGGKIFGNYEFFEKPDGKHTGIFQGKFIYTFKFNKKTQKIESQYLEFVGDWENYKKNLNFKTNWKN</sequence>
<feature type="chain" id="PRO_5035299734" description="DUF2147 domain-containing protein" evidence="1">
    <location>
        <begin position="18"/>
        <end position="155"/>
    </location>
</feature>
<dbReference type="RefSeq" id="WP_173778617.1">
    <property type="nucleotide sequence ID" value="NZ_JABSNO010000006.1"/>
</dbReference>
<gene>
    <name evidence="2" type="ORF">HNQ03_001064</name>
</gene>
<dbReference type="Proteomes" id="UP000610746">
    <property type="component" value="Unassembled WGS sequence"/>
</dbReference>
<keyword evidence="3" id="KW-1185">Reference proteome</keyword>
<dbReference type="AlphaFoldDB" id="A0A8J8K8I9"/>
<comment type="caution">
    <text evidence="2">The sequence shown here is derived from an EMBL/GenBank/DDBJ whole genome shotgun (WGS) entry which is preliminary data.</text>
</comment>
<dbReference type="EMBL" id="JABSNO010000006">
    <property type="protein sequence ID" value="NRS91997.1"/>
    <property type="molecule type" value="Genomic_DNA"/>
</dbReference>
<evidence type="ECO:0000313" key="3">
    <source>
        <dbReference type="Proteomes" id="UP000610746"/>
    </source>
</evidence>